<proteinExistence type="predicted"/>
<comment type="caution">
    <text evidence="1">The sequence shown here is derived from an EMBL/GenBank/DDBJ whole genome shotgun (WGS) entry which is preliminary data.</text>
</comment>
<evidence type="ECO:0000313" key="2">
    <source>
        <dbReference type="Proteomes" id="UP000255165"/>
    </source>
</evidence>
<dbReference type="Proteomes" id="UP000255165">
    <property type="component" value="Unassembled WGS sequence"/>
</dbReference>
<organism evidence="1 2">
    <name type="scientific">Cupriavidus lacunae</name>
    <dbReference type="NCBI Taxonomy" id="2666307"/>
    <lineage>
        <taxon>Bacteria</taxon>
        <taxon>Pseudomonadati</taxon>
        <taxon>Pseudomonadota</taxon>
        <taxon>Betaproteobacteria</taxon>
        <taxon>Burkholderiales</taxon>
        <taxon>Burkholderiaceae</taxon>
        <taxon>Cupriavidus</taxon>
    </lineage>
</organism>
<sequence length="115" mass="12164">MTSVVLAAEPVSPLDDQSVLSMDDEPSGFSCLLMVYSVRVPSGLDSVPNSTELCPSSCCPIGLSLSSLTSILIHDLAGLIPSSDTPLVLLPVSWPRPGVGSYVRTMWTCAPSRWV</sequence>
<name>A0A370NP75_9BURK</name>
<protein>
    <submittedName>
        <fullName evidence="1">Uncharacterized protein</fullName>
    </submittedName>
</protein>
<keyword evidence="2" id="KW-1185">Reference proteome</keyword>
<gene>
    <name evidence="1" type="ORF">DN412_26500</name>
</gene>
<dbReference type="EMBL" id="QKWJ01000043">
    <property type="protein sequence ID" value="RDK07338.1"/>
    <property type="molecule type" value="Genomic_DNA"/>
</dbReference>
<evidence type="ECO:0000313" key="1">
    <source>
        <dbReference type="EMBL" id="RDK07338.1"/>
    </source>
</evidence>
<accession>A0A370NP75</accession>
<reference evidence="2" key="1">
    <citation type="submission" date="2018-06" db="EMBL/GenBank/DDBJ databases">
        <authorList>
            <person name="Feng T."/>
            <person name="Jeon C.O."/>
        </authorList>
    </citation>
    <scope>NUCLEOTIDE SEQUENCE [LARGE SCALE GENOMIC DNA]</scope>
    <source>
        <strain evidence="2">S23</strain>
    </source>
</reference>
<dbReference type="AlphaFoldDB" id="A0A370NP75"/>